<comment type="caution">
    <text evidence="1">The sequence shown here is derived from an EMBL/GenBank/DDBJ whole genome shotgun (WGS) entry which is preliminary data.</text>
</comment>
<proteinExistence type="predicted"/>
<evidence type="ECO:0000313" key="2">
    <source>
        <dbReference type="Proteomes" id="UP000003299"/>
    </source>
</evidence>
<sequence>MKRAAMLTRIAPARQIFSQIRYRPYQHTDTAATAELDIQHLAAFAIIQPPGLSIA</sequence>
<dbReference type="AlphaFoldDB" id="F0BL65"/>
<dbReference type="EMBL" id="AEQV01000289">
    <property type="protein sequence ID" value="EGD06787.1"/>
    <property type="molecule type" value="Genomic_DNA"/>
</dbReference>
<dbReference type="Proteomes" id="UP000003299">
    <property type="component" value="Unassembled WGS sequence"/>
</dbReference>
<reference evidence="1 2" key="1">
    <citation type="journal article" date="2011" name="BMC Genomics">
        <title>Comparative genomics reveals diversity among xanthomonads infecting tomato and pepper.</title>
        <authorList>
            <person name="Potnis N."/>
            <person name="Krasileva K."/>
            <person name="Chow V."/>
            <person name="Almeida N.F."/>
            <person name="Patil P.B."/>
            <person name="Ryan R.P."/>
            <person name="Sharlach M."/>
            <person name="Behlau F."/>
            <person name="Dow J.M."/>
            <person name="Momol M.T."/>
            <person name="White F.F."/>
            <person name="Preston J.F."/>
            <person name="Vinatzer B.A."/>
            <person name="Koebnik R."/>
            <person name="Setubal J.C."/>
            <person name="Norman D.J."/>
            <person name="Staskawicz B.J."/>
            <person name="Jones J.B."/>
        </authorList>
    </citation>
    <scope>NUCLEOTIDE SEQUENCE [LARGE SCALE GENOMIC DNA]</scope>
    <source>
        <strain evidence="1 2">ATCC 35937</strain>
    </source>
</reference>
<accession>F0BL65</accession>
<organism evidence="1 2">
    <name type="scientific">Xanthomonas vesicatoria ATCC 35937</name>
    <dbReference type="NCBI Taxonomy" id="925775"/>
    <lineage>
        <taxon>Bacteria</taxon>
        <taxon>Pseudomonadati</taxon>
        <taxon>Pseudomonadota</taxon>
        <taxon>Gammaproteobacteria</taxon>
        <taxon>Lysobacterales</taxon>
        <taxon>Lysobacteraceae</taxon>
        <taxon>Xanthomonas</taxon>
    </lineage>
</organism>
<protein>
    <submittedName>
        <fullName evidence="1">Uncharacterized protein</fullName>
    </submittedName>
</protein>
<gene>
    <name evidence="1" type="ORF">XVE_5037</name>
</gene>
<name>F0BL65_9XANT</name>
<evidence type="ECO:0000313" key="1">
    <source>
        <dbReference type="EMBL" id="EGD06787.1"/>
    </source>
</evidence>